<feature type="compositionally biased region" description="Low complexity" evidence="1">
    <location>
        <begin position="25"/>
        <end position="38"/>
    </location>
</feature>
<dbReference type="AlphaFoldDB" id="L8HKX9"/>
<accession>L8HKX9</accession>
<feature type="compositionally biased region" description="Basic and acidic residues" evidence="1">
    <location>
        <begin position="645"/>
        <end position="665"/>
    </location>
</feature>
<dbReference type="GeneID" id="14926383"/>
<dbReference type="VEuPathDB" id="AmoebaDB:ACA1_291110"/>
<reference evidence="2 3" key="1">
    <citation type="journal article" date="2013" name="Genome Biol.">
        <title>Genome of Acanthamoeba castellanii highlights extensive lateral gene transfer and early evolution of tyrosine kinase signaling.</title>
        <authorList>
            <person name="Clarke M."/>
            <person name="Lohan A.J."/>
            <person name="Liu B."/>
            <person name="Lagkouvardos I."/>
            <person name="Roy S."/>
            <person name="Zafar N."/>
            <person name="Bertelli C."/>
            <person name="Schilde C."/>
            <person name="Kianianmomeni A."/>
            <person name="Burglin T.R."/>
            <person name="Frech C."/>
            <person name="Turcotte B."/>
            <person name="Kopec K.O."/>
            <person name="Synnott J.M."/>
            <person name="Choo C."/>
            <person name="Paponov I."/>
            <person name="Finkler A."/>
            <person name="Soon Heng Tan C."/>
            <person name="Hutchins A.P."/>
            <person name="Weinmeier T."/>
            <person name="Rattei T."/>
            <person name="Chu J.S."/>
            <person name="Gimenez G."/>
            <person name="Irimia M."/>
            <person name="Rigden D.J."/>
            <person name="Fitzpatrick D.A."/>
            <person name="Lorenzo-Morales J."/>
            <person name="Bateman A."/>
            <person name="Chiu C.H."/>
            <person name="Tang P."/>
            <person name="Hegemann P."/>
            <person name="Fromm H."/>
            <person name="Raoult D."/>
            <person name="Greub G."/>
            <person name="Miranda-Saavedra D."/>
            <person name="Chen N."/>
            <person name="Nash P."/>
            <person name="Ginger M.L."/>
            <person name="Horn M."/>
            <person name="Schaap P."/>
            <person name="Caler L."/>
            <person name="Loftus B."/>
        </authorList>
    </citation>
    <scope>NUCLEOTIDE SEQUENCE [LARGE SCALE GENOMIC DNA]</scope>
    <source>
        <strain evidence="2 3">Neff</strain>
    </source>
</reference>
<gene>
    <name evidence="2" type="ORF">ACA1_291110</name>
</gene>
<dbReference type="RefSeq" id="XP_004368088.1">
    <property type="nucleotide sequence ID" value="XM_004368031.1"/>
</dbReference>
<dbReference type="KEGG" id="acan:ACA1_291110"/>
<name>L8HKX9_ACACF</name>
<evidence type="ECO:0000256" key="1">
    <source>
        <dbReference type="SAM" id="MobiDB-lite"/>
    </source>
</evidence>
<feature type="compositionally biased region" description="Acidic residues" evidence="1">
    <location>
        <begin position="441"/>
        <end position="450"/>
    </location>
</feature>
<sequence>MAAAGRDDASIEGDPRGSAPEEEGLVIGEPIVVVVPVISPRKREREVGQDGGGTTLSAVVDSSSSGGGGGGVGGEEDEGSKKLERKGSLSRMRHMVEKMVLKRKESREGERRNTHEGSSTTSAPPSPAPAPLVPTLVMTQRSQLLKLQALIDAELASQFPHRTPNDVGAALAELEPHLLRILQRLAQPSPTPASPAPSRSTRVRLAYEYDSSLVSDEPQPQPQPQQPLSKEKVIIINGMTHPEPLWPPPRSSTPSSPLVSVRLHTSEGEEGEAGEPQVLIRRGASRHDGGLLDDDSGSSNHNGDLDNDYDDDDDVSSVADFPARPTSRRRGGEATMRSERRTPKSEGRPRAHSRAEREKPNIIDAGEEVRPLVEVGRPRSHSRVEREKPNIIDVGGGEDQTPASVGRRHRSERGSSKKEQKMVVVVVKEELDDKEKKADHGDDDEDDDLEAWTASQQEGGGKKKEKEKEKKKKRSKSMGSKEEAKDVDKMAANSEEKTPTKMKKRWMTMRKMNSGKVPKAMSDTMVATRDEAEEQQQLQGGSSEVSPPGRKGASGSSSLSGRSKSGPIARASKAKAASPRVVRANSMDTGERRKVAPHAAGGGKDSGGGSGGGGSKGGGGEDSLSSPSKKKIKKEKEKRKKERKKEKEKMKEKDRRSSSEEDQRRIIFNRSQKLDI</sequence>
<feature type="compositionally biased region" description="Basic and acidic residues" evidence="1">
    <location>
        <begin position="1"/>
        <end position="15"/>
    </location>
</feature>
<dbReference type="EMBL" id="KB007805">
    <property type="protein sequence ID" value="ELR25333.1"/>
    <property type="molecule type" value="Genomic_DNA"/>
</dbReference>
<evidence type="ECO:0000313" key="2">
    <source>
        <dbReference type="EMBL" id="ELR25333.1"/>
    </source>
</evidence>
<feature type="compositionally biased region" description="Basic and acidic residues" evidence="1">
    <location>
        <begin position="94"/>
        <end position="115"/>
    </location>
</feature>
<feature type="compositionally biased region" description="Acidic residues" evidence="1">
    <location>
        <begin position="305"/>
        <end position="315"/>
    </location>
</feature>
<organism evidence="2 3">
    <name type="scientific">Acanthamoeba castellanii (strain ATCC 30010 / Neff)</name>
    <dbReference type="NCBI Taxonomy" id="1257118"/>
    <lineage>
        <taxon>Eukaryota</taxon>
        <taxon>Amoebozoa</taxon>
        <taxon>Discosea</taxon>
        <taxon>Longamoebia</taxon>
        <taxon>Centramoebida</taxon>
        <taxon>Acanthamoebidae</taxon>
        <taxon>Acanthamoeba</taxon>
    </lineage>
</organism>
<feature type="compositionally biased region" description="Low complexity" evidence="1">
    <location>
        <begin position="535"/>
        <end position="582"/>
    </location>
</feature>
<proteinExistence type="predicted"/>
<feature type="compositionally biased region" description="Basic residues" evidence="1">
    <location>
        <begin position="628"/>
        <end position="644"/>
    </location>
</feature>
<keyword evidence="3" id="KW-1185">Reference proteome</keyword>
<feature type="compositionally biased region" description="Gly residues" evidence="1">
    <location>
        <begin position="600"/>
        <end position="621"/>
    </location>
</feature>
<feature type="region of interest" description="Disordered" evidence="1">
    <location>
        <begin position="183"/>
        <end position="676"/>
    </location>
</feature>
<feature type="compositionally biased region" description="Basic and acidic residues" evidence="1">
    <location>
        <begin position="479"/>
        <end position="499"/>
    </location>
</feature>
<evidence type="ECO:0000313" key="3">
    <source>
        <dbReference type="Proteomes" id="UP000011083"/>
    </source>
</evidence>
<dbReference type="Proteomes" id="UP000011083">
    <property type="component" value="Unassembled WGS sequence"/>
</dbReference>
<feature type="compositionally biased region" description="Basic and acidic residues" evidence="1">
    <location>
        <begin position="412"/>
        <end position="440"/>
    </location>
</feature>
<feature type="compositionally biased region" description="Low complexity" evidence="1">
    <location>
        <begin position="252"/>
        <end position="263"/>
    </location>
</feature>
<feature type="compositionally biased region" description="Basic and acidic residues" evidence="1">
    <location>
        <begin position="330"/>
        <end position="371"/>
    </location>
</feature>
<feature type="region of interest" description="Disordered" evidence="1">
    <location>
        <begin position="1"/>
        <end position="135"/>
    </location>
</feature>
<protein>
    <submittedName>
        <fullName evidence="2">Uncharacterized protein</fullName>
    </submittedName>
</protein>